<evidence type="ECO:0000256" key="2">
    <source>
        <dbReference type="ARBA" id="ARBA00006273"/>
    </source>
</evidence>
<accession>A0A1L8ERW0</accession>
<evidence type="ECO:0000256" key="9">
    <source>
        <dbReference type="SAM" id="SignalP"/>
    </source>
</evidence>
<dbReference type="PANTHER" id="PTHR10786">
    <property type="entry name" value="CHOLECYSTOKININ"/>
    <property type="match status" value="1"/>
</dbReference>
<name>A0A1L8ERW0_XENLA</name>
<dbReference type="GeneID" id="108700755"/>
<dbReference type="Pfam" id="PF00918">
    <property type="entry name" value="Gastrin"/>
    <property type="match status" value="1"/>
</dbReference>
<dbReference type="KEGG" id="xla:108700755"/>
<dbReference type="CTD" id="108700755"/>
<reference evidence="12" key="1">
    <citation type="submission" date="2025-08" db="UniProtKB">
        <authorList>
            <consortium name="RefSeq"/>
        </authorList>
    </citation>
    <scope>IDENTIFICATION</scope>
    <source>
        <strain evidence="12">J_2021</strain>
        <tissue evidence="12">Erythrocytes</tissue>
    </source>
</reference>
<sequence>MHNKCYMSVLLAVLAAISLCRPMTDLQSAHDGSPRKTPGTSSELSRRDLLASLSHEQRQLISQLLPHLYTDLSNSQTHFHPVQDRDYAGWMDFGRRSLEEPES</sequence>
<evidence type="ECO:0000256" key="6">
    <source>
        <dbReference type="ARBA" id="ARBA00022815"/>
    </source>
</evidence>
<dbReference type="GO" id="GO:0005615">
    <property type="term" value="C:extracellular space"/>
    <property type="evidence" value="ECO:0007669"/>
    <property type="project" value="TreeGrafter"/>
</dbReference>
<feature type="signal peptide" evidence="9">
    <location>
        <begin position="1"/>
        <end position="20"/>
    </location>
</feature>
<dbReference type="GO" id="GO:0030424">
    <property type="term" value="C:axon"/>
    <property type="evidence" value="ECO:0007669"/>
    <property type="project" value="TreeGrafter"/>
</dbReference>
<keyword evidence="4" id="KW-0765">Sulfation</keyword>
<keyword evidence="3" id="KW-0964">Secreted</keyword>
<gene>
    <name evidence="12" type="primary">gast.L</name>
</gene>
<feature type="region of interest" description="Disordered" evidence="8">
    <location>
        <begin position="25"/>
        <end position="48"/>
    </location>
</feature>
<comment type="similarity">
    <text evidence="2 7">Belongs to the gastrin/cholecystokinin family.</text>
</comment>
<dbReference type="AlphaFoldDB" id="A0A1L8ERW0"/>
<keyword evidence="6" id="KW-0027">Amidation</keyword>
<keyword evidence="5" id="KW-0165">Cleavage on pair of basic residues</keyword>
<dbReference type="PANTHER" id="PTHR10786:SF0">
    <property type="entry name" value="CHOLECYSTOKININ"/>
    <property type="match status" value="1"/>
</dbReference>
<dbReference type="InterPro" id="IPR015499">
    <property type="entry name" value="CCK-like"/>
</dbReference>
<dbReference type="GO" id="GO:0005184">
    <property type="term" value="F:neuropeptide hormone activity"/>
    <property type="evidence" value="ECO:0007669"/>
    <property type="project" value="InterPro"/>
</dbReference>
<comment type="subcellular location">
    <subcellularLocation>
        <location evidence="1 7">Secreted</location>
    </subcellularLocation>
</comment>
<keyword evidence="9" id="KW-0732">Signal</keyword>
<evidence type="ECO:0000256" key="1">
    <source>
        <dbReference type="ARBA" id="ARBA00004613"/>
    </source>
</evidence>
<keyword evidence="11" id="KW-1185">Reference proteome</keyword>
<evidence type="ECO:0000256" key="7">
    <source>
        <dbReference type="RuleBase" id="RU004362"/>
    </source>
</evidence>
<dbReference type="Proteomes" id="UP000186698">
    <property type="component" value="Chromosome 9_10L"/>
</dbReference>
<evidence type="ECO:0000256" key="5">
    <source>
        <dbReference type="ARBA" id="ARBA00022685"/>
    </source>
</evidence>
<evidence type="ECO:0000256" key="8">
    <source>
        <dbReference type="SAM" id="MobiDB-lite"/>
    </source>
</evidence>
<evidence type="ECO:0000256" key="3">
    <source>
        <dbReference type="ARBA" id="ARBA00022525"/>
    </source>
</evidence>
<feature type="domain" description="Gastrin/cholecystokinin peptide hormone" evidence="10">
    <location>
        <begin position="6"/>
        <end position="102"/>
    </location>
</feature>
<feature type="chain" id="PRO_5043825736" evidence="9">
    <location>
        <begin position="21"/>
        <end position="103"/>
    </location>
</feature>
<dbReference type="PaxDb" id="8355-A0A1L8ERW0"/>
<evidence type="ECO:0000256" key="4">
    <source>
        <dbReference type="ARBA" id="ARBA00022641"/>
    </source>
</evidence>
<proteinExistence type="inferred from homology"/>
<dbReference type="RefSeq" id="XP_018090179.2">
    <property type="nucleotide sequence ID" value="XM_018234690.2"/>
</dbReference>
<dbReference type="InterPro" id="IPR001651">
    <property type="entry name" value="Gastrin/CCK"/>
</dbReference>
<dbReference type="GO" id="GO:0007586">
    <property type="term" value="P:digestion"/>
    <property type="evidence" value="ECO:0007669"/>
    <property type="project" value="InterPro"/>
</dbReference>
<evidence type="ECO:0000313" key="11">
    <source>
        <dbReference type="Proteomes" id="UP000186698"/>
    </source>
</evidence>
<dbReference type="STRING" id="8355.A0A1L8ERW0"/>
<dbReference type="PROSITE" id="PS00259">
    <property type="entry name" value="GASTRIN"/>
    <property type="match status" value="1"/>
</dbReference>
<organism evidence="11 12">
    <name type="scientific">Xenopus laevis</name>
    <name type="common">African clawed frog</name>
    <dbReference type="NCBI Taxonomy" id="8355"/>
    <lineage>
        <taxon>Eukaryota</taxon>
        <taxon>Metazoa</taxon>
        <taxon>Chordata</taxon>
        <taxon>Craniata</taxon>
        <taxon>Vertebrata</taxon>
        <taxon>Euteleostomi</taxon>
        <taxon>Amphibia</taxon>
        <taxon>Batrachia</taxon>
        <taxon>Anura</taxon>
        <taxon>Pipoidea</taxon>
        <taxon>Pipidae</taxon>
        <taxon>Xenopodinae</taxon>
        <taxon>Xenopus</taxon>
        <taxon>Xenopus</taxon>
    </lineage>
</organism>
<protein>
    <submittedName>
        <fullName evidence="12">Gastrin/cholecystokinin-like peptide isoform X2</fullName>
    </submittedName>
</protein>
<dbReference type="InterPro" id="IPR013152">
    <property type="entry name" value="Gastrin/cholecystokinin_CS"/>
</dbReference>
<dbReference type="OMA" id="HKGFVHE"/>
<evidence type="ECO:0000259" key="10">
    <source>
        <dbReference type="Pfam" id="PF00918"/>
    </source>
</evidence>
<evidence type="ECO:0000313" key="12">
    <source>
        <dbReference type="RefSeq" id="XP_018090179.2"/>
    </source>
</evidence>